<evidence type="ECO:0000313" key="2">
    <source>
        <dbReference type="EMBL" id="PIU51102.1"/>
    </source>
</evidence>
<dbReference type="AlphaFoldDB" id="A0A2M6ZFF0"/>
<feature type="transmembrane region" description="Helical" evidence="1">
    <location>
        <begin position="6"/>
        <end position="25"/>
    </location>
</feature>
<reference evidence="3" key="1">
    <citation type="submission" date="2017-09" db="EMBL/GenBank/DDBJ databases">
        <title>Depth-based differentiation of microbial function through sediment-hosted aquifers and enrichment of novel symbionts in the deep terrestrial subsurface.</title>
        <authorList>
            <person name="Probst A.J."/>
            <person name="Ladd B."/>
            <person name="Jarett J.K."/>
            <person name="Geller-Mcgrath D.E."/>
            <person name="Sieber C.M.K."/>
            <person name="Emerson J.B."/>
            <person name="Anantharaman K."/>
            <person name="Thomas B.C."/>
            <person name="Malmstrom R."/>
            <person name="Stieglmeier M."/>
            <person name="Klingl A."/>
            <person name="Woyke T."/>
            <person name="Ryan C.M."/>
            <person name="Banfield J.F."/>
        </authorList>
    </citation>
    <scope>NUCLEOTIDE SEQUENCE [LARGE SCALE GENOMIC DNA]</scope>
</reference>
<accession>A0A2M6ZFF0</accession>
<evidence type="ECO:0000256" key="1">
    <source>
        <dbReference type="SAM" id="Phobius"/>
    </source>
</evidence>
<proteinExistence type="predicted"/>
<evidence type="ECO:0000313" key="3">
    <source>
        <dbReference type="Proteomes" id="UP000229227"/>
    </source>
</evidence>
<name>A0A2M6ZFF0_9BACT</name>
<keyword evidence="1" id="KW-0472">Membrane</keyword>
<dbReference type="EMBL" id="PEWN01000101">
    <property type="protein sequence ID" value="PIU51102.1"/>
    <property type="molecule type" value="Genomic_DNA"/>
</dbReference>
<organism evidence="2 3">
    <name type="scientific">Candidatus Desantisbacteria bacterium CG07_land_8_20_14_0_80_39_15</name>
    <dbReference type="NCBI Taxonomy" id="1974549"/>
    <lineage>
        <taxon>Bacteria</taxon>
        <taxon>Candidatus Desantisiibacteriota</taxon>
    </lineage>
</organism>
<sequence length="98" mass="11430">MNAPVSFIASINSFIFFSKLNISYFRKKAIFNLKKKGSKASLWKKRGVRRDFVLATGESFRPLAFSYRAYSGKKWLIAKFQSEKKFKKKFLTFGKNVL</sequence>
<comment type="caution">
    <text evidence="2">The sequence shown here is derived from an EMBL/GenBank/DDBJ whole genome shotgun (WGS) entry which is preliminary data.</text>
</comment>
<protein>
    <submittedName>
        <fullName evidence="2">Uncharacterized protein</fullName>
    </submittedName>
</protein>
<keyword evidence="1" id="KW-1133">Transmembrane helix</keyword>
<gene>
    <name evidence="2" type="ORF">COS91_06215</name>
</gene>
<keyword evidence="1" id="KW-0812">Transmembrane</keyword>
<dbReference type="Proteomes" id="UP000229227">
    <property type="component" value="Unassembled WGS sequence"/>
</dbReference>